<dbReference type="AlphaFoldDB" id="T0EWH3"/>
<sequence>MVVPVIFFPEGFFQRLLALSKINQAGNGEKGLPNPLETIETLP</sequence>
<keyword evidence="2" id="KW-1185">Reference proteome</keyword>
<dbReference type="Proteomes" id="UP000015454">
    <property type="component" value="Unassembled WGS sequence"/>
</dbReference>
<organism evidence="1 2">
    <name type="scientific">Leptospira broomii serovar Hurstbridge str. 5399</name>
    <dbReference type="NCBI Taxonomy" id="1049789"/>
    <lineage>
        <taxon>Bacteria</taxon>
        <taxon>Pseudomonadati</taxon>
        <taxon>Spirochaetota</taxon>
        <taxon>Spirochaetia</taxon>
        <taxon>Leptospirales</taxon>
        <taxon>Leptospiraceae</taxon>
        <taxon>Leptospira</taxon>
    </lineage>
</organism>
<proteinExistence type="predicted"/>
<reference evidence="1" key="1">
    <citation type="submission" date="2013-05" db="EMBL/GenBank/DDBJ databases">
        <authorList>
            <person name="Harkins D.M."/>
            <person name="Durkin A.S."/>
            <person name="Brinkac L.M."/>
            <person name="Haft D.H."/>
            <person name="Selengut J.D."/>
            <person name="Sanka R."/>
            <person name="DePew J."/>
            <person name="Purushe J."/>
            <person name="Hartskeerl R.A."/>
            <person name="Ahmed A."/>
            <person name="van der Linden H."/>
            <person name="Goris M.G.A."/>
            <person name="Vinetz J.M."/>
            <person name="Sutton G.G."/>
            <person name="Nierman W.C."/>
            <person name="Fouts D.E."/>
        </authorList>
    </citation>
    <scope>NUCLEOTIDE SEQUENCE [LARGE SCALE GENOMIC DNA]</scope>
    <source>
        <strain evidence="1">5399</strain>
    </source>
</reference>
<comment type="caution">
    <text evidence="1">The sequence shown here is derived from an EMBL/GenBank/DDBJ whole genome shotgun (WGS) entry which is preliminary data.</text>
</comment>
<dbReference type="EMBL" id="AHMO02000011">
    <property type="protein sequence ID" value="EQA43210.1"/>
    <property type="molecule type" value="Genomic_DNA"/>
</dbReference>
<evidence type="ECO:0000313" key="1">
    <source>
        <dbReference type="EMBL" id="EQA43210.1"/>
    </source>
</evidence>
<name>T0EWH3_9LEPT</name>
<evidence type="ECO:0000313" key="2">
    <source>
        <dbReference type="Proteomes" id="UP000015454"/>
    </source>
</evidence>
<accession>T0EWH3</accession>
<protein>
    <submittedName>
        <fullName evidence="1">Uncharacterized protein</fullName>
    </submittedName>
</protein>
<gene>
    <name evidence="1" type="ORF">LEP1GSC050_1551</name>
</gene>
<dbReference type="STRING" id="1049789.LEP1GSC050_1551"/>